<dbReference type="PANTHER" id="PTHR24291:SF50">
    <property type="entry name" value="BIFUNCTIONAL ALBAFLAVENONE MONOOXYGENASE_TERPENE SYNTHASE"/>
    <property type="match status" value="1"/>
</dbReference>
<dbReference type="PRINTS" id="PR00463">
    <property type="entry name" value="EP450I"/>
</dbReference>
<evidence type="ECO:0000256" key="2">
    <source>
        <dbReference type="ARBA" id="ARBA00022617"/>
    </source>
</evidence>
<organism evidence="7">
    <name type="scientific">freshwater metagenome</name>
    <dbReference type="NCBI Taxonomy" id="449393"/>
    <lineage>
        <taxon>unclassified sequences</taxon>
        <taxon>metagenomes</taxon>
        <taxon>ecological metagenomes</taxon>
    </lineage>
</organism>
<dbReference type="SUPFAM" id="SSF48264">
    <property type="entry name" value="Cytochrome P450"/>
    <property type="match status" value="1"/>
</dbReference>
<keyword evidence="2" id="KW-0349">Heme</keyword>
<name>A0A6J7IWN7_9ZZZZ</name>
<evidence type="ECO:0000313" key="7">
    <source>
        <dbReference type="EMBL" id="CAB4935315.1"/>
    </source>
</evidence>
<dbReference type="InterPro" id="IPR036396">
    <property type="entry name" value="Cyt_P450_sf"/>
</dbReference>
<keyword evidence="3" id="KW-0479">Metal-binding</keyword>
<keyword evidence="4" id="KW-0560">Oxidoreductase</keyword>
<dbReference type="InterPro" id="IPR017972">
    <property type="entry name" value="Cyt_P450_CS"/>
</dbReference>
<keyword evidence="5" id="KW-0408">Iron</keyword>
<dbReference type="CDD" id="cd11053">
    <property type="entry name" value="CYP110-like"/>
    <property type="match status" value="1"/>
</dbReference>
<dbReference type="GO" id="GO:0005506">
    <property type="term" value="F:iron ion binding"/>
    <property type="evidence" value="ECO:0007669"/>
    <property type="project" value="InterPro"/>
</dbReference>
<gene>
    <name evidence="7" type="ORF">UFOPK3674_01440</name>
</gene>
<dbReference type="GO" id="GO:0016705">
    <property type="term" value="F:oxidoreductase activity, acting on paired donors, with incorporation or reduction of molecular oxygen"/>
    <property type="evidence" value="ECO:0007669"/>
    <property type="project" value="InterPro"/>
</dbReference>
<dbReference type="Pfam" id="PF00067">
    <property type="entry name" value="p450"/>
    <property type="match status" value="1"/>
</dbReference>
<dbReference type="PRINTS" id="PR00385">
    <property type="entry name" value="P450"/>
</dbReference>
<accession>A0A6J7IWN7</accession>
<protein>
    <submittedName>
        <fullName evidence="7">Unannotated protein</fullName>
    </submittedName>
</protein>
<keyword evidence="6" id="KW-0503">Monooxygenase</keyword>
<dbReference type="PANTHER" id="PTHR24291">
    <property type="entry name" value="CYTOCHROME P450 FAMILY 4"/>
    <property type="match status" value="1"/>
</dbReference>
<evidence type="ECO:0000256" key="1">
    <source>
        <dbReference type="ARBA" id="ARBA00010617"/>
    </source>
</evidence>
<dbReference type="InterPro" id="IPR001128">
    <property type="entry name" value="Cyt_P450"/>
</dbReference>
<dbReference type="PROSITE" id="PS00086">
    <property type="entry name" value="CYTOCHROME_P450"/>
    <property type="match status" value="1"/>
</dbReference>
<dbReference type="EMBL" id="CAFBMX010000006">
    <property type="protein sequence ID" value="CAB4935315.1"/>
    <property type="molecule type" value="Genomic_DNA"/>
</dbReference>
<evidence type="ECO:0000256" key="6">
    <source>
        <dbReference type="ARBA" id="ARBA00023033"/>
    </source>
</evidence>
<dbReference type="Gene3D" id="1.10.630.10">
    <property type="entry name" value="Cytochrome P450"/>
    <property type="match status" value="1"/>
</dbReference>
<evidence type="ECO:0000256" key="3">
    <source>
        <dbReference type="ARBA" id="ARBA00022723"/>
    </source>
</evidence>
<dbReference type="InterPro" id="IPR050196">
    <property type="entry name" value="Cytochrome_P450_Monoox"/>
</dbReference>
<evidence type="ECO:0000256" key="4">
    <source>
        <dbReference type="ARBA" id="ARBA00023002"/>
    </source>
</evidence>
<evidence type="ECO:0000256" key="5">
    <source>
        <dbReference type="ARBA" id="ARBA00023004"/>
    </source>
</evidence>
<dbReference type="InterPro" id="IPR002401">
    <property type="entry name" value="Cyt_P450_E_grp-I"/>
</dbReference>
<dbReference type="GO" id="GO:0004497">
    <property type="term" value="F:monooxygenase activity"/>
    <property type="evidence" value="ECO:0007669"/>
    <property type="project" value="UniProtKB-KW"/>
</dbReference>
<comment type="similarity">
    <text evidence="1">Belongs to the cytochrome P450 family.</text>
</comment>
<dbReference type="AlphaFoldDB" id="A0A6J7IWN7"/>
<sequence>MRAVRGPAPGPRTPRAIQLARVLSPGPDYVEHLHERYGDAFVLHFESRPWTVLAHPDLIREVFTARPEIVHAGEANEILRTALGAHSVLLLDGREHLRQRRLLLPPFHGERLAAQRASMERIAAERVRRFPPGRDFALRPHMTAITLEIILETILGTDAGDERAAMAAPLTGLLEWFGGRSSLLPSVMFGPDNRFVIQHQRRVLDPVFAELERLIARRRGSGGLEDREDVLSMLLLARDEDGTGLTDAELRDQLMTLMVAGHETTATALSWAFERLTRAPAALAQLEAEARGGAQRAYAEAVCRETLRLRPVLNNVLRTLQAPLEVGGVVYPKGVVLAPSIVLVHRRGDIYPDPLAFRPERWLGVTPGTYTWIPFGGGVRRCIGASFALQEMEVVLQAVARAVHLEPVGGDESPVPRFITSAPSRGGMVRVAA</sequence>
<dbReference type="GO" id="GO:0020037">
    <property type="term" value="F:heme binding"/>
    <property type="evidence" value="ECO:0007669"/>
    <property type="project" value="InterPro"/>
</dbReference>
<reference evidence="7" key="1">
    <citation type="submission" date="2020-05" db="EMBL/GenBank/DDBJ databases">
        <authorList>
            <person name="Chiriac C."/>
            <person name="Salcher M."/>
            <person name="Ghai R."/>
            <person name="Kavagutti S V."/>
        </authorList>
    </citation>
    <scope>NUCLEOTIDE SEQUENCE</scope>
</reference>
<proteinExistence type="inferred from homology"/>